<dbReference type="InterPro" id="IPR002931">
    <property type="entry name" value="Transglutaminase-like"/>
</dbReference>
<evidence type="ECO:0000313" key="3">
    <source>
        <dbReference type="Proteomes" id="UP000430202"/>
    </source>
</evidence>
<dbReference type="SMART" id="SM00460">
    <property type="entry name" value="TGc"/>
    <property type="match status" value="1"/>
</dbReference>
<protein>
    <submittedName>
        <fullName evidence="2">Putative Transglutaminase-like enzyme, cysteine protease</fullName>
    </submittedName>
</protein>
<dbReference type="Gene3D" id="3.10.620.30">
    <property type="match status" value="1"/>
</dbReference>
<reference evidence="2 3" key="1">
    <citation type="submission" date="2019-10" db="EMBL/GenBank/DDBJ databases">
        <authorList>
            <person name="Karimi E."/>
        </authorList>
    </citation>
    <scope>NUCLEOTIDE SEQUENCE [LARGE SCALE GENOMIC DNA]</scope>
    <source>
        <strain evidence="2">Maribacter sp. 151</strain>
    </source>
</reference>
<sequence length="284" mass="33156">MPREFEIKYRAEITYEDWVHNAYWQFLIIPIENDSQHDVEVEFNNSLFAITEYSINGYGFKTLRVHPKKKFKEITFEASIKFIKEDIDPLKFKSNFNIALEHEELHNLDFKINHERFLKATTYTNITATQNQLYSFDVSVSIFKNLENLNHWIYNYVQFSRKDIDKGTLLNEVILNKKGDCKDFAHLFCALARINGIPTRYVSGYLDRTNGFKGDSQLHAWVECYIPQIGWKGFDPTNNVLADINHIKICHGKDYNDCSPLKGIVNTQGKNKTTYSVTLHSCNS</sequence>
<evidence type="ECO:0000259" key="1">
    <source>
        <dbReference type="SMART" id="SM00460"/>
    </source>
</evidence>
<organism evidence="2 3">
    <name type="scientific">Maribacter litoralis</name>
    <dbReference type="NCBI Taxonomy" id="2059726"/>
    <lineage>
        <taxon>Bacteria</taxon>
        <taxon>Pseudomonadati</taxon>
        <taxon>Bacteroidota</taxon>
        <taxon>Flavobacteriia</taxon>
        <taxon>Flavobacteriales</taxon>
        <taxon>Flavobacteriaceae</taxon>
        <taxon>Maribacter</taxon>
    </lineage>
</organism>
<evidence type="ECO:0000313" key="2">
    <source>
        <dbReference type="EMBL" id="VXC05896.1"/>
    </source>
</evidence>
<name>A0A653VI11_9FLAO</name>
<dbReference type="InterPro" id="IPR038765">
    <property type="entry name" value="Papain-like_cys_pep_sf"/>
</dbReference>
<keyword evidence="2" id="KW-0378">Hydrolase</keyword>
<keyword evidence="3" id="KW-1185">Reference proteome</keyword>
<dbReference type="SUPFAM" id="SSF54001">
    <property type="entry name" value="Cysteine proteinases"/>
    <property type="match status" value="1"/>
</dbReference>
<gene>
    <name evidence="2" type="ORF">MARI151_50497</name>
</gene>
<accession>A0A653VI11</accession>
<dbReference type="Proteomes" id="UP000430202">
    <property type="component" value="Unassembled WGS sequence"/>
</dbReference>
<dbReference type="Pfam" id="PF01841">
    <property type="entry name" value="Transglut_core"/>
    <property type="match status" value="1"/>
</dbReference>
<keyword evidence="2" id="KW-0645">Protease</keyword>
<dbReference type="GO" id="GO:0008233">
    <property type="term" value="F:peptidase activity"/>
    <property type="evidence" value="ECO:0007669"/>
    <property type="project" value="UniProtKB-KW"/>
</dbReference>
<dbReference type="PANTHER" id="PTHR33490">
    <property type="entry name" value="BLR5614 PROTEIN-RELATED"/>
    <property type="match status" value="1"/>
</dbReference>
<dbReference type="RefSeq" id="WP_159303667.1">
    <property type="nucleotide sequence ID" value="NZ_LR733271.1"/>
</dbReference>
<dbReference type="PANTHER" id="PTHR33490:SF6">
    <property type="entry name" value="SLL1049 PROTEIN"/>
    <property type="match status" value="1"/>
</dbReference>
<dbReference type="AlphaFoldDB" id="A0A653VI11"/>
<feature type="domain" description="Transglutaminase-like" evidence="1">
    <location>
        <begin position="173"/>
        <end position="238"/>
    </location>
</feature>
<dbReference type="GO" id="GO:0006508">
    <property type="term" value="P:proteolysis"/>
    <property type="evidence" value="ECO:0007669"/>
    <property type="project" value="UniProtKB-KW"/>
</dbReference>
<dbReference type="EMBL" id="CABWLR010000005">
    <property type="protein sequence ID" value="VXC05896.1"/>
    <property type="molecule type" value="Genomic_DNA"/>
</dbReference>
<proteinExistence type="predicted"/>